<dbReference type="PANTHER" id="PTHR43869">
    <property type="entry name" value="GLYCINE BETAINE/PROLINE BETAINE TRANSPORT SYSTEM ATP-BINDING PROTEIN PROV"/>
    <property type="match status" value="1"/>
</dbReference>
<dbReference type="GO" id="GO:0015697">
    <property type="term" value="P:quaternary ammonium group transport"/>
    <property type="evidence" value="ECO:0007669"/>
    <property type="project" value="UniProtKB-ARBA"/>
</dbReference>
<dbReference type="eggNOG" id="COG4175">
    <property type="taxonomic scope" value="Bacteria"/>
</dbReference>
<dbReference type="FunFam" id="3.40.50.300:FF:000425">
    <property type="entry name" value="Probable ABC transporter, ATP-binding subunit"/>
    <property type="match status" value="1"/>
</dbReference>
<dbReference type="GO" id="GO:0016887">
    <property type="term" value="F:ATP hydrolysis activity"/>
    <property type="evidence" value="ECO:0007669"/>
    <property type="project" value="InterPro"/>
</dbReference>
<protein>
    <submittedName>
        <fullName evidence="5">ABC transporter ATP-binding protein</fullName>
    </submittedName>
</protein>
<evidence type="ECO:0000256" key="1">
    <source>
        <dbReference type="ARBA" id="ARBA00022448"/>
    </source>
</evidence>
<dbReference type="InterPro" id="IPR051921">
    <property type="entry name" value="ABC_osmolyte_uptake_ATP-bind"/>
</dbReference>
<dbReference type="InterPro" id="IPR017871">
    <property type="entry name" value="ABC_transporter-like_CS"/>
</dbReference>
<dbReference type="GO" id="GO:0005524">
    <property type="term" value="F:ATP binding"/>
    <property type="evidence" value="ECO:0007669"/>
    <property type="project" value="UniProtKB-KW"/>
</dbReference>
<dbReference type="STRING" id="378806.STAUR_1437"/>
<dbReference type="PROSITE" id="PS50893">
    <property type="entry name" value="ABC_TRANSPORTER_2"/>
    <property type="match status" value="1"/>
</dbReference>
<proteinExistence type="predicted"/>
<name>E3FKS3_STIAD</name>
<organism evidence="5 6">
    <name type="scientific">Stigmatella aurantiaca (strain DW4/3-1)</name>
    <dbReference type="NCBI Taxonomy" id="378806"/>
    <lineage>
        <taxon>Bacteria</taxon>
        <taxon>Pseudomonadati</taxon>
        <taxon>Myxococcota</taxon>
        <taxon>Myxococcia</taxon>
        <taxon>Myxococcales</taxon>
        <taxon>Cystobacterineae</taxon>
        <taxon>Archangiaceae</taxon>
        <taxon>Stigmatella</taxon>
    </lineage>
</organism>
<sequence>MISVEHVYKVFGPSPREALARLERGEDRDSIRKATGNIIALADASLEVRRGEILVLMGLSGSGKSTLLRCLNGLVRPERGRVLIEGTAPRIDPTAADAETLRQIRLTRVSMVFQQHSLLPWRTLRQNVALGLEFRDLGRAEINAIVDEKLELVGLGDWKDKYPEELSGGMQQRVGLARALATDADILLLDEPLSALDPLIRMRMQDELLALQRVLQKTMIFVSHDLDEALRLGSRIALMEAGRVVQLGTPAEIVTSPATEYVKRFVANVNPLAILRGGSLMQPLESLPRDPADARVLLLDRTGHCRCTLSAEGRPGVLSIGGKAGRLVAYDETLVLEALPEDVLITGPLETSMRTALTVNHSTGRPMLLLDGDGRLRGVISEWDILRAMVGAREGKRAEPGVEPLSTAV</sequence>
<dbReference type="PROSITE" id="PS00211">
    <property type="entry name" value="ABC_TRANSPORTER_1"/>
    <property type="match status" value="1"/>
</dbReference>
<keyword evidence="1" id="KW-0813">Transport</keyword>
<dbReference type="PANTHER" id="PTHR43869:SF1">
    <property type="entry name" value="GLYCINE BETAINE_PROLINE BETAINE TRANSPORT SYSTEM ATP-BINDING PROTEIN PROV"/>
    <property type="match status" value="1"/>
</dbReference>
<keyword evidence="3 5" id="KW-0067">ATP-binding</keyword>
<evidence type="ECO:0000256" key="3">
    <source>
        <dbReference type="ARBA" id="ARBA00022840"/>
    </source>
</evidence>
<dbReference type="RefSeq" id="WP_013374679.1">
    <property type="nucleotide sequence ID" value="NC_014623.1"/>
</dbReference>
<gene>
    <name evidence="5" type="ordered locus">STAUR_1437</name>
</gene>
<dbReference type="Gene3D" id="3.40.50.300">
    <property type="entry name" value="P-loop containing nucleotide triphosphate hydrolases"/>
    <property type="match status" value="1"/>
</dbReference>
<accession>E3FKS3</accession>
<evidence type="ECO:0000313" key="6">
    <source>
        <dbReference type="Proteomes" id="UP000001351"/>
    </source>
</evidence>
<keyword evidence="2" id="KW-0547">Nucleotide-binding</keyword>
<evidence type="ECO:0000259" key="4">
    <source>
        <dbReference type="PROSITE" id="PS50893"/>
    </source>
</evidence>
<evidence type="ECO:0000256" key="2">
    <source>
        <dbReference type="ARBA" id="ARBA00022741"/>
    </source>
</evidence>
<dbReference type="OrthoDB" id="9809450at2"/>
<dbReference type="SUPFAM" id="SSF52540">
    <property type="entry name" value="P-loop containing nucleoside triphosphate hydrolases"/>
    <property type="match status" value="1"/>
</dbReference>
<dbReference type="Proteomes" id="UP000001351">
    <property type="component" value="Chromosome"/>
</dbReference>
<dbReference type="HOGENOM" id="CLU_000604_2_2_7"/>
<dbReference type="EMBL" id="CP002271">
    <property type="protein sequence ID" value="ADO69241.1"/>
    <property type="molecule type" value="Genomic_DNA"/>
</dbReference>
<feature type="domain" description="ABC transporter" evidence="4">
    <location>
        <begin position="26"/>
        <end position="266"/>
    </location>
</feature>
<reference evidence="5 6" key="1">
    <citation type="journal article" date="2011" name="Mol. Biol. Evol.">
        <title>Comparative genomic analysis of fruiting body formation in Myxococcales.</title>
        <authorList>
            <person name="Huntley S."/>
            <person name="Hamann N."/>
            <person name="Wegener-Feldbrugge S."/>
            <person name="Treuner-Lange A."/>
            <person name="Kube M."/>
            <person name="Reinhardt R."/>
            <person name="Klages S."/>
            <person name="Muller R."/>
            <person name="Ronning C.M."/>
            <person name="Nierman W.C."/>
            <person name="Sogaard-Andersen L."/>
        </authorList>
    </citation>
    <scope>NUCLEOTIDE SEQUENCE [LARGE SCALE GENOMIC DNA]</scope>
    <source>
        <strain evidence="5 6">DW4/3-1</strain>
    </source>
</reference>
<dbReference type="InterPro" id="IPR003593">
    <property type="entry name" value="AAA+_ATPase"/>
</dbReference>
<dbReference type="SMART" id="SM00382">
    <property type="entry name" value="AAA"/>
    <property type="match status" value="1"/>
</dbReference>
<dbReference type="AlphaFoldDB" id="E3FKS3"/>
<keyword evidence="6" id="KW-1185">Reference proteome</keyword>
<dbReference type="Pfam" id="PF00005">
    <property type="entry name" value="ABC_tran"/>
    <property type="match status" value="1"/>
</dbReference>
<dbReference type="InterPro" id="IPR003439">
    <property type="entry name" value="ABC_transporter-like_ATP-bd"/>
</dbReference>
<evidence type="ECO:0000313" key="5">
    <source>
        <dbReference type="EMBL" id="ADO69241.1"/>
    </source>
</evidence>
<dbReference type="InterPro" id="IPR027417">
    <property type="entry name" value="P-loop_NTPase"/>
</dbReference>
<dbReference type="KEGG" id="sur:STAUR_1437"/>